<proteinExistence type="inferred from homology"/>
<dbReference type="SUPFAM" id="SSF55469">
    <property type="entry name" value="FMN-dependent nitroreductase-like"/>
    <property type="match status" value="1"/>
</dbReference>
<evidence type="ECO:0000256" key="3">
    <source>
        <dbReference type="ARBA" id="ARBA00022643"/>
    </source>
</evidence>
<keyword evidence="8" id="KW-1185">Reference proteome</keyword>
<keyword evidence="4 5" id="KW-0560">Oxidoreductase</keyword>
<organism evidence="7 8">
    <name type="scientific">Lacticaseibacillus mingshuiensis</name>
    <dbReference type="NCBI Taxonomy" id="2799574"/>
    <lineage>
        <taxon>Bacteria</taxon>
        <taxon>Bacillati</taxon>
        <taxon>Bacillota</taxon>
        <taxon>Bacilli</taxon>
        <taxon>Lactobacillales</taxon>
        <taxon>Lactobacillaceae</taxon>
        <taxon>Lacticaseibacillus</taxon>
    </lineage>
</organism>
<comment type="caution">
    <text evidence="7">The sequence shown here is derived from an EMBL/GenBank/DDBJ whole genome shotgun (WGS) entry which is preliminary data.</text>
</comment>
<keyword evidence="3 5" id="KW-0288">FMN</keyword>
<evidence type="ECO:0000259" key="6">
    <source>
        <dbReference type="Pfam" id="PF00881"/>
    </source>
</evidence>
<keyword evidence="2 5" id="KW-0285">Flavoprotein</keyword>
<dbReference type="PANTHER" id="PTHR43425">
    <property type="entry name" value="OXYGEN-INSENSITIVE NADPH NITROREDUCTASE"/>
    <property type="match status" value="1"/>
</dbReference>
<accession>A0ABW4CIB0</accession>
<evidence type="ECO:0000256" key="4">
    <source>
        <dbReference type="ARBA" id="ARBA00023002"/>
    </source>
</evidence>
<feature type="domain" description="Nitroreductase" evidence="6">
    <location>
        <begin position="9"/>
        <end position="162"/>
    </location>
</feature>
<keyword evidence="5" id="KW-0521">NADP</keyword>
<dbReference type="Pfam" id="PF00881">
    <property type="entry name" value="Nitroreductase"/>
    <property type="match status" value="1"/>
</dbReference>
<gene>
    <name evidence="7" type="ORF">ACFQ4P_07385</name>
</gene>
<evidence type="ECO:0000313" key="7">
    <source>
        <dbReference type="EMBL" id="MFD1430067.1"/>
    </source>
</evidence>
<dbReference type="Gene3D" id="3.40.109.10">
    <property type="entry name" value="NADH Oxidase"/>
    <property type="match status" value="1"/>
</dbReference>
<dbReference type="InterPro" id="IPR000415">
    <property type="entry name" value="Nitroreductase-like"/>
</dbReference>
<dbReference type="PANTHER" id="PTHR43425:SF2">
    <property type="entry name" value="OXYGEN-INSENSITIVE NADPH NITROREDUCTASE"/>
    <property type="match status" value="1"/>
</dbReference>
<evidence type="ECO:0000256" key="5">
    <source>
        <dbReference type="PIRNR" id="PIRNR005426"/>
    </source>
</evidence>
<evidence type="ECO:0000256" key="1">
    <source>
        <dbReference type="ARBA" id="ARBA00008366"/>
    </source>
</evidence>
<sequence>MQLDQRALAHRSIRKFTGNLTAPERLALTNVAQATASSRFGQQFSLIHVADPAKRAVIAAITHGDFVAGPSGDLFVFVVDQHRNHLLMQNSGQSLANLENWDAFLAGVFDATLAAQNMAAAAERSGLGACFLGSVLNDPAQMIDLLNLPQHTFPLLGLIVGRPAETPEAKPRLPHAAVVGEDTYPKAVPLGDYDARVQSYYATRSWGARDESFTSMLQAQLTADLAHRNEIGAILKRQGFNLPDWAE</sequence>
<name>A0ABW4CIB0_9LACO</name>
<evidence type="ECO:0000313" key="8">
    <source>
        <dbReference type="Proteomes" id="UP001597196"/>
    </source>
</evidence>
<dbReference type="EMBL" id="JBHTOC010000009">
    <property type="protein sequence ID" value="MFD1430067.1"/>
    <property type="molecule type" value="Genomic_DNA"/>
</dbReference>
<dbReference type="PIRSF" id="PIRSF005426">
    <property type="entry name" value="Frp"/>
    <property type="match status" value="1"/>
</dbReference>
<evidence type="ECO:0000256" key="2">
    <source>
        <dbReference type="ARBA" id="ARBA00022630"/>
    </source>
</evidence>
<dbReference type="Proteomes" id="UP001597196">
    <property type="component" value="Unassembled WGS sequence"/>
</dbReference>
<dbReference type="InterPro" id="IPR016446">
    <property type="entry name" value="Flavin_OxRdtase_Frp"/>
</dbReference>
<protein>
    <submittedName>
        <fullName evidence="7">Nitroreductase family protein</fullName>
    </submittedName>
</protein>
<dbReference type="RefSeq" id="WP_203626516.1">
    <property type="nucleotide sequence ID" value="NZ_BOLQ01000005.1"/>
</dbReference>
<dbReference type="InterPro" id="IPR029479">
    <property type="entry name" value="Nitroreductase"/>
</dbReference>
<comment type="similarity">
    <text evidence="1 5">Belongs to the flavin oxidoreductase frp family.</text>
</comment>
<reference evidence="8" key="1">
    <citation type="journal article" date="2019" name="Int. J. Syst. Evol. Microbiol.">
        <title>The Global Catalogue of Microorganisms (GCM) 10K type strain sequencing project: providing services to taxonomists for standard genome sequencing and annotation.</title>
        <authorList>
            <consortium name="The Broad Institute Genomics Platform"/>
            <consortium name="The Broad Institute Genome Sequencing Center for Infectious Disease"/>
            <person name="Wu L."/>
            <person name="Ma J."/>
        </authorList>
    </citation>
    <scope>NUCLEOTIDE SEQUENCE [LARGE SCALE GENOMIC DNA]</scope>
    <source>
        <strain evidence="8">CCM 8980</strain>
    </source>
</reference>